<protein>
    <submittedName>
        <fullName evidence="1">Uncharacterized protein MANES_08G155900</fullName>
    </submittedName>
</protein>
<proteinExistence type="predicted"/>
<dbReference type="AlphaFoldDB" id="A0A2P2MDA0"/>
<name>A0A2P2MDA0_RHIMU</name>
<sequence>MLVQMRNLFLQNLLCARLIFCNRILPVLPLANLNHENTLLKNKIKNSDNKKLKSI</sequence>
<organism evidence="1">
    <name type="scientific">Rhizophora mucronata</name>
    <name type="common">Asiatic mangrove</name>
    <dbReference type="NCBI Taxonomy" id="61149"/>
    <lineage>
        <taxon>Eukaryota</taxon>
        <taxon>Viridiplantae</taxon>
        <taxon>Streptophyta</taxon>
        <taxon>Embryophyta</taxon>
        <taxon>Tracheophyta</taxon>
        <taxon>Spermatophyta</taxon>
        <taxon>Magnoliopsida</taxon>
        <taxon>eudicotyledons</taxon>
        <taxon>Gunneridae</taxon>
        <taxon>Pentapetalae</taxon>
        <taxon>rosids</taxon>
        <taxon>fabids</taxon>
        <taxon>Malpighiales</taxon>
        <taxon>Rhizophoraceae</taxon>
        <taxon>Rhizophora</taxon>
    </lineage>
</organism>
<reference evidence="1" key="1">
    <citation type="submission" date="2018-02" db="EMBL/GenBank/DDBJ databases">
        <title>Rhizophora mucronata_Transcriptome.</title>
        <authorList>
            <person name="Meera S.P."/>
            <person name="Sreeshan A."/>
            <person name="Augustine A."/>
        </authorList>
    </citation>
    <scope>NUCLEOTIDE SEQUENCE</scope>
    <source>
        <tissue evidence="1">Leaf</tissue>
    </source>
</reference>
<dbReference type="EMBL" id="GGEC01047660">
    <property type="protein sequence ID" value="MBX28144.1"/>
    <property type="molecule type" value="Transcribed_RNA"/>
</dbReference>
<accession>A0A2P2MDA0</accession>
<evidence type="ECO:0000313" key="1">
    <source>
        <dbReference type="EMBL" id="MBX28144.1"/>
    </source>
</evidence>